<dbReference type="InterPro" id="IPR006311">
    <property type="entry name" value="TAT_signal"/>
</dbReference>
<dbReference type="InterPro" id="IPR009091">
    <property type="entry name" value="RCC1/BLIP-II"/>
</dbReference>
<sequence length="985" mass="101595">MSSLSPTPPSPSPDAPTHAARSVSRRTLIAGSAWAVPAIVTATAVPAAAAASDGAPIDSLNMNVGRLEAGGSAPVKVLVRDANYSPKVGVLVTFSSSANVTISPTSTLTDSDGFARATVTSTSVWERPGSSTSETAQVTDKGNTRTIGVGAVIGGANAYGVGDNAKSHLGTGSTDAYGATAAQLARKFYSTLESVVSGADFTLAWSAEGNVISVIGANDRGQLGLGDTRDRSEWEQVGGNWDDDPSQRPWWGKSDDTAVVQIAAGRQSAYVLLANGDVYAWGANEAGQLNVADTTDKLEPALVERNAAAIAAGDDFLITLDRGGKITTAGSNDHGQRGDISLRDHSGIVQVAAGDKTGYALTDDGKVLVWGSNDKGQRGNGYGGDPDDMTSWSTGAGLADISGVIRITAGHQSIYALRSDGTVWAWGRNNVGQLGEGTTTNRSTPVQVTGLQNVVEIAANGESARALLSNGEIRSWGGNGAGILGDGSTANRSTPVTTAGTQNVARLGASSSTGTASYLLTEDRRVQFDFTDPQYLAAGEETWLNAKVASPTGAPVSAMGIAFTTSGFALHGVNTSNESAFARVEVEDVWTTPGTVVRADAKSGFARASRLLNVRGSNAYAVGANYRGQFGSGQEGNWPSTPAQLPRVFPMPIVQIAAGTDFTLVLLSDGTVWSAGANDAGQLADGTGQHTARTTWARVPGLEGIAQIAAGQNWALALDVNGCVFTWGRNDYGQIGSDQVSNTSAVDTPTLIYGLDYVDQIAAGRSTAYVRIGGTAYAWGRNDRRQMGAGWSDDYRSTPRQVQNLTNIAQLTAAGWSAHVILDNGEVWGWGDNSYGQLGVDSSVTPDGFFGEPLKVKGLTEKAAQVACAESTVFIRTAAGGVLSIGDNIFGLLGAGIAHTDLSSSSVPHQVVGLADVVDIAGSVRSGHALTKTGTVMSWGANGDGQLGDGTHDDAATPVKMVSIDGVKRISASHASWTVYPIRSA</sequence>
<dbReference type="SUPFAM" id="SSF50985">
    <property type="entry name" value="RCC1/BLIP-II"/>
    <property type="match status" value="2"/>
</dbReference>
<gene>
    <name evidence="5" type="ORF">RWH45_13250</name>
</gene>
<reference evidence="5 6" key="1">
    <citation type="submission" date="2023-09" db="EMBL/GenBank/DDBJ databases">
        <title>Microbacterium fusihabitans sp. nov., Microbacterium phycihabitans sp. nov., and Microbacterium cervinum sp. nov., isolated from dried seaweeds of beach.</title>
        <authorList>
            <person name="Lee S.D."/>
        </authorList>
    </citation>
    <scope>NUCLEOTIDE SEQUENCE [LARGE SCALE GENOMIC DNA]</scope>
    <source>
        <strain evidence="5 6">KSW4-17</strain>
    </source>
</reference>
<dbReference type="PANTHER" id="PTHR45982:SF1">
    <property type="entry name" value="REGULATOR OF CHROMOSOME CONDENSATION"/>
    <property type="match status" value="1"/>
</dbReference>
<dbReference type="Proteomes" id="UP001263371">
    <property type="component" value="Unassembled WGS sequence"/>
</dbReference>
<feature type="compositionally biased region" description="Pro residues" evidence="3">
    <location>
        <begin position="1"/>
        <end position="14"/>
    </location>
</feature>
<evidence type="ECO:0000313" key="6">
    <source>
        <dbReference type="Proteomes" id="UP001263371"/>
    </source>
</evidence>
<dbReference type="Pfam" id="PF25390">
    <property type="entry name" value="WD40_RLD"/>
    <property type="match status" value="1"/>
</dbReference>
<dbReference type="Gene3D" id="2.130.10.30">
    <property type="entry name" value="Regulator of chromosome condensation 1/beta-lactamase-inhibitor protein II"/>
    <property type="match status" value="4"/>
</dbReference>
<evidence type="ECO:0000313" key="5">
    <source>
        <dbReference type="EMBL" id="MDU0368185.1"/>
    </source>
</evidence>
<evidence type="ECO:0000256" key="2">
    <source>
        <dbReference type="ARBA" id="ARBA00022737"/>
    </source>
</evidence>
<keyword evidence="1" id="KW-0344">Guanine-nucleotide releasing factor</keyword>
<dbReference type="SUPFAM" id="SSF49373">
    <property type="entry name" value="Invasin/intimin cell-adhesion fragments"/>
    <property type="match status" value="1"/>
</dbReference>
<dbReference type="Pfam" id="PF00415">
    <property type="entry name" value="RCC1"/>
    <property type="match status" value="4"/>
</dbReference>
<dbReference type="Pfam" id="PF13540">
    <property type="entry name" value="RCC1_2"/>
    <property type="match status" value="1"/>
</dbReference>
<dbReference type="PRINTS" id="PR00633">
    <property type="entry name" value="RCCNDNSATION"/>
</dbReference>
<evidence type="ECO:0000256" key="3">
    <source>
        <dbReference type="SAM" id="MobiDB-lite"/>
    </source>
</evidence>
<name>A0ABU3T9X3_9MICO</name>
<keyword evidence="6" id="KW-1185">Reference proteome</keyword>
<dbReference type="InterPro" id="IPR008964">
    <property type="entry name" value="Invasin/intimin_cell_adhesion"/>
</dbReference>
<keyword evidence="2" id="KW-0677">Repeat</keyword>
<feature type="domain" description="RCC1-like" evidence="4">
    <location>
        <begin position="158"/>
        <end position="509"/>
    </location>
</feature>
<dbReference type="InterPro" id="IPR051553">
    <property type="entry name" value="Ran_GTPase-activating"/>
</dbReference>
<accession>A0ABU3T9X3</accession>
<dbReference type="InterPro" id="IPR000408">
    <property type="entry name" value="Reg_chr_condens"/>
</dbReference>
<dbReference type="PROSITE" id="PS51318">
    <property type="entry name" value="TAT"/>
    <property type="match status" value="1"/>
</dbReference>
<comment type="caution">
    <text evidence="5">The sequence shown here is derived from an EMBL/GenBank/DDBJ whole genome shotgun (WGS) entry which is preliminary data.</text>
</comment>
<evidence type="ECO:0000259" key="4">
    <source>
        <dbReference type="Pfam" id="PF25390"/>
    </source>
</evidence>
<dbReference type="Gene3D" id="2.60.40.10">
    <property type="entry name" value="Immunoglobulins"/>
    <property type="match status" value="1"/>
</dbReference>
<feature type="region of interest" description="Disordered" evidence="3">
    <location>
        <begin position="1"/>
        <end position="21"/>
    </location>
</feature>
<organism evidence="5 6">
    <name type="scientific">Microbacterium galbum</name>
    <dbReference type="NCBI Taxonomy" id="3075994"/>
    <lineage>
        <taxon>Bacteria</taxon>
        <taxon>Bacillati</taxon>
        <taxon>Actinomycetota</taxon>
        <taxon>Actinomycetes</taxon>
        <taxon>Micrococcales</taxon>
        <taxon>Microbacteriaceae</taxon>
        <taxon>Microbacterium</taxon>
    </lineage>
</organism>
<dbReference type="RefSeq" id="WP_315995370.1">
    <property type="nucleotide sequence ID" value="NZ_JAWDIS010000003.1"/>
</dbReference>
<dbReference type="PROSITE" id="PS50012">
    <property type="entry name" value="RCC1_3"/>
    <property type="match status" value="11"/>
</dbReference>
<dbReference type="InterPro" id="IPR058923">
    <property type="entry name" value="RCC1-like_dom"/>
</dbReference>
<proteinExistence type="predicted"/>
<dbReference type="InterPro" id="IPR013783">
    <property type="entry name" value="Ig-like_fold"/>
</dbReference>
<dbReference type="PANTHER" id="PTHR45982">
    <property type="entry name" value="REGULATOR OF CHROMOSOME CONDENSATION"/>
    <property type="match status" value="1"/>
</dbReference>
<evidence type="ECO:0000256" key="1">
    <source>
        <dbReference type="ARBA" id="ARBA00022658"/>
    </source>
</evidence>
<dbReference type="EMBL" id="JAWDIS010000003">
    <property type="protein sequence ID" value="MDU0368185.1"/>
    <property type="molecule type" value="Genomic_DNA"/>
</dbReference>
<protein>
    <submittedName>
        <fullName evidence="5">Ig-like domain-containing protein</fullName>
    </submittedName>
</protein>